<sequence>MASMDFLTSNRALRPRSMVVNLVMTIDIKKSLPLFDTGHTIRQSKGKLIKMNVPTALRCMKVNGRLSEVEFLIDSLAATDVVEQDVPDDYLPMAEIQLVSRSGLSHMDYDTAHSSPRVRPDIKQAVTVIAPAFLACRAWQSGFLPLFENGTFRKGASLSLMRNRNRSDQKQIAGEDSREAISRVDGDRLMRYWLGGTIVELLDETIQPSSWIDPFAPFAQQVDNLKDIVSSLAIHQSEDLPLEAVVVGSVEDENDMAESPAKAINSSFEAAWKSGEAGHREPQSVMNLQRRLEDARLLYSTGHVVPGPSKGYTTPSNDGSLSDEVEMRILHQRFGISSNARKNVSSISPSYSKSPTSSVLNGGIASPSSTSELEECWMVSRRSVSLGEDYHVDSSAASSTVDSSGPDQEGEEVQEPPVLPVHTPYEGLSAEKHDAYTDVVVEGVPAKLSNSLETTEDQLSESFVLDRVDSKVAFVNCGTFLPIGENAELRISAKKAAKKARKKESKKRKREARFRAEFEDVDSHSVGNVSQAPGQGAPRNELKVPGPKSSFPLQESKLRSTKARHPRSASTRITDGQSGKSATSVMPNARPIKKRRGQQSQYEPAVRPQSSSQGRTRARKVKDKQLELMERLEAEAWERERTLVK</sequence>
<dbReference type="Proteomes" id="UP001430848">
    <property type="component" value="Unassembled WGS sequence"/>
</dbReference>
<name>A0ABR1PGH5_DIAER</name>
<keyword evidence="3" id="KW-1185">Reference proteome</keyword>
<feature type="compositionally biased region" description="Polar residues" evidence="1">
    <location>
        <begin position="598"/>
        <end position="615"/>
    </location>
</feature>
<feature type="compositionally biased region" description="Basic and acidic residues" evidence="1">
    <location>
        <begin position="513"/>
        <end position="523"/>
    </location>
</feature>
<feature type="compositionally biased region" description="Low complexity" evidence="1">
    <location>
        <begin position="345"/>
        <end position="358"/>
    </location>
</feature>
<evidence type="ECO:0000313" key="3">
    <source>
        <dbReference type="Proteomes" id="UP001430848"/>
    </source>
</evidence>
<evidence type="ECO:0000256" key="1">
    <source>
        <dbReference type="SAM" id="MobiDB-lite"/>
    </source>
</evidence>
<feature type="region of interest" description="Disordered" evidence="1">
    <location>
        <begin position="343"/>
        <end position="368"/>
    </location>
</feature>
<evidence type="ECO:0000313" key="2">
    <source>
        <dbReference type="EMBL" id="KAK7736318.1"/>
    </source>
</evidence>
<feature type="region of interest" description="Disordered" evidence="1">
    <location>
        <begin position="499"/>
        <end position="624"/>
    </location>
</feature>
<organism evidence="2 3">
    <name type="scientific">Diaporthe eres</name>
    <name type="common">Phomopsis oblonga</name>
    <dbReference type="NCBI Taxonomy" id="83184"/>
    <lineage>
        <taxon>Eukaryota</taxon>
        <taxon>Fungi</taxon>
        <taxon>Dikarya</taxon>
        <taxon>Ascomycota</taxon>
        <taxon>Pezizomycotina</taxon>
        <taxon>Sordariomycetes</taxon>
        <taxon>Sordariomycetidae</taxon>
        <taxon>Diaporthales</taxon>
        <taxon>Diaporthaceae</taxon>
        <taxon>Diaporthe</taxon>
        <taxon>Diaporthe eres species complex</taxon>
    </lineage>
</organism>
<reference evidence="2 3" key="1">
    <citation type="submission" date="2024-02" db="EMBL/GenBank/DDBJ databases">
        <title>De novo assembly and annotation of 12 fungi associated with fruit tree decline syndrome in Ontario, Canada.</title>
        <authorList>
            <person name="Sulman M."/>
            <person name="Ellouze W."/>
            <person name="Ilyukhin E."/>
        </authorList>
    </citation>
    <scope>NUCLEOTIDE SEQUENCE [LARGE SCALE GENOMIC DNA]</scope>
    <source>
        <strain evidence="2 3">M169</strain>
    </source>
</reference>
<proteinExistence type="predicted"/>
<feature type="compositionally biased region" description="Basic residues" evidence="1">
    <location>
        <begin position="499"/>
        <end position="512"/>
    </location>
</feature>
<accession>A0ABR1PGH5</accession>
<comment type="caution">
    <text evidence="2">The sequence shown here is derived from an EMBL/GenBank/DDBJ whole genome shotgun (WGS) entry which is preliminary data.</text>
</comment>
<dbReference type="EMBL" id="JAKNSF020000010">
    <property type="protein sequence ID" value="KAK7736318.1"/>
    <property type="molecule type" value="Genomic_DNA"/>
</dbReference>
<feature type="region of interest" description="Disordered" evidence="1">
    <location>
        <begin position="392"/>
        <end position="424"/>
    </location>
</feature>
<protein>
    <submittedName>
        <fullName evidence="2">Uncharacterized protein</fullName>
    </submittedName>
</protein>
<feature type="compositionally biased region" description="Polar residues" evidence="1">
    <location>
        <begin position="568"/>
        <end position="586"/>
    </location>
</feature>
<feature type="compositionally biased region" description="Low complexity" evidence="1">
    <location>
        <begin position="393"/>
        <end position="404"/>
    </location>
</feature>
<gene>
    <name evidence="2" type="ORF">SLS63_003295</name>
</gene>